<dbReference type="Gene3D" id="1.25.40.10">
    <property type="entry name" value="Tetratricopeptide repeat domain"/>
    <property type="match status" value="1"/>
</dbReference>
<accession>A0ABY4CMP6</accession>
<protein>
    <submittedName>
        <fullName evidence="2">Bacterial transcriptional activator domain-containing protein</fullName>
    </submittedName>
</protein>
<evidence type="ECO:0000313" key="2">
    <source>
        <dbReference type="EMBL" id="UOF91688.1"/>
    </source>
</evidence>
<reference evidence="2" key="1">
    <citation type="submission" date="2021-12" db="EMBL/GenBank/DDBJ databases">
        <title>Alicyclobacillaceae gen. nov., sp. nov., isolated from chalcocite enrichment system.</title>
        <authorList>
            <person name="Jiang Z."/>
        </authorList>
    </citation>
    <scope>NUCLEOTIDE SEQUENCE</scope>
    <source>
        <strain evidence="2">MYW30-H2</strain>
    </source>
</reference>
<keyword evidence="3" id="KW-1185">Reference proteome</keyword>
<feature type="domain" description="Bacterial transcriptional activator" evidence="1">
    <location>
        <begin position="420"/>
        <end position="543"/>
    </location>
</feature>
<proteinExistence type="predicted"/>
<dbReference type="EMBL" id="CP089291">
    <property type="protein sequence ID" value="UOF91688.1"/>
    <property type="molecule type" value="Genomic_DNA"/>
</dbReference>
<sequence length="567" mass="67179">MHAEDLFGPKGEEWLKAHLGEPWTAEMDEYIRDVWKKQETWLLKCQPEIAFLLLLRQYVWRDMDGLEARVRKLIQEFAVYGEYGRLTGSILLLALVQLEQRGWNSETDALCLQIEQEQLALESYESVLRMFLLAQTAVIRGDETTANLLYKELLDIQYFNDSSIGWLFVRIYEKTFLFLMRYTGHPLWLRWHAVAEHWCQTFSNSPLTERLNPLLALNRDKQMVLSSSKKYEIFEILPVDLLKENCVDNECVVIQFIRKAKLSKSLQDIESARIAAQTYGDPFWIQTACDIARVNSSKHNGFEQEDLNTEIKEPGLFYTFFGIFQGYLKDGNVLFPKSFRRKKVKQFLAYLLLQPDYRVMKEKVNESFFAKDESDHNPNYLHVMLHRLRNIFYTQTGIPDGWVWIHDGMIELNIQRIINVDVQEFLKLASVGHHLWHEDQVEAIRLYRKATGMFRPEVAPEFEYEEWMIASQFNLKNEQQKMLKRLSGYAQKIGSPEQEIYYCEELLKLDPIDFQTLYQLYKGYEYLGEHKKISDLYEYYKQLMSVDNEELPEWMTTVKNALKEHQI</sequence>
<dbReference type="InterPro" id="IPR011990">
    <property type="entry name" value="TPR-like_helical_dom_sf"/>
</dbReference>
<dbReference type="Proteomes" id="UP000830167">
    <property type="component" value="Chromosome"/>
</dbReference>
<dbReference type="InterPro" id="IPR005158">
    <property type="entry name" value="BTAD"/>
</dbReference>
<organism evidence="2 3">
    <name type="scientific">Fodinisporobacter ferrooxydans</name>
    <dbReference type="NCBI Taxonomy" id="2901836"/>
    <lineage>
        <taxon>Bacteria</taxon>
        <taxon>Bacillati</taxon>
        <taxon>Bacillota</taxon>
        <taxon>Bacilli</taxon>
        <taxon>Bacillales</taxon>
        <taxon>Alicyclobacillaceae</taxon>
        <taxon>Fodinisporobacter</taxon>
    </lineage>
</organism>
<evidence type="ECO:0000313" key="3">
    <source>
        <dbReference type="Proteomes" id="UP000830167"/>
    </source>
</evidence>
<name>A0ABY4CMP6_9BACL</name>
<evidence type="ECO:0000259" key="1">
    <source>
        <dbReference type="Pfam" id="PF03704"/>
    </source>
</evidence>
<dbReference type="Pfam" id="PF03704">
    <property type="entry name" value="BTAD"/>
    <property type="match status" value="1"/>
</dbReference>
<dbReference type="SUPFAM" id="SSF48452">
    <property type="entry name" value="TPR-like"/>
    <property type="match status" value="1"/>
</dbReference>
<dbReference type="PANTHER" id="PTHR35807">
    <property type="entry name" value="TRANSCRIPTIONAL REGULATOR REDD-RELATED"/>
    <property type="match status" value="1"/>
</dbReference>
<dbReference type="InterPro" id="IPR051677">
    <property type="entry name" value="AfsR-DnrI-RedD_regulator"/>
</dbReference>
<gene>
    <name evidence="2" type="ORF">LSG31_05410</name>
</gene>
<dbReference type="RefSeq" id="WP_347438383.1">
    <property type="nucleotide sequence ID" value="NZ_CP089291.1"/>
</dbReference>